<dbReference type="GO" id="GO:0003723">
    <property type="term" value="F:RNA binding"/>
    <property type="evidence" value="ECO:0007669"/>
    <property type="project" value="TreeGrafter"/>
</dbReference>
<dbReference type="OrthoDB" id="538223at2759"/>
<keyword evidence="2" id="KW-0507">mRNA processing</keyword>
<dbReference type="Gene3D" id="2.130.10.10">
    <property type="entry name" value="YVTN repeat-like/Quinoprotein amine dehydrogenase"/>
    <property type="match status" value="3"/>
</dbReference>
<organism evidence="8 9">
    <name type="scientific">Anaeromyces robustus</name>
    <dbReference type="NCBI Taxonomy" id="1754192"/>
    <lineage>
        <taxon>Eukaryota</taxon>
        <taxon>Fungi</taxon>
        <taxon>Fungi incertae sedis</taxon>
        <taxon>Chytridiomycota</taxon>
        <taxon>Chytridiomycota incertae sedis</taxon>
        <taxon>Neocallimastigomycetes</taxon>
        <taxon>Neocallimastigales</taxon>
        <taxon>Neocallimastigaceae</taxon>
        <taxon>Anaeromyces</taxon>
    </lineage>
</organism>
<dbReference type="STRING" id="1754192.A0A1Y1X522"/>
<evidence type="ECO:0000256" key="1">
    <source>
        <dbReference type="ARBA" id="ARBA00004123"/>
    </source>
</evidence>
<dbReference type="Pfam" id="PF16699">
    <property type="entry name" value="CSTF1_dimer"/>
    <property type="match status" value="1"/>
</dbReference>
<dbReference type="GO" id="GO:0005848">
    <property type="term" value="C:mRNA cleavage stimulating factor complex"/>
    <property type="evidence" value="ECO:0007669"/>
    <property type="project" value="InterPro"/>
</dbReference>
<reference evidence="8 9" key="1">
    <citation type="submission" date="2016-08" db="EMBL/GenBank/DDBJ databases">
        <title>A Parts List for Fungal Cellulosomes Revealed by Comparative Genomics.</title>
        <authorList>
            <consortium name="DOE Joint Genome Institute"/>
            <person name="Haitjema C.H."/>
            <person name="Gilmore S.P."/>
            <person name="Henske J.K."/>
            <person name="Solomon K.V."/>
            <person name="De Groot R."/>
            <person name="Kuo A."/>
            <person name="Mondo S.J."/>
            <person name="Salamov A.A."/>
            <person name="Labutti K."/>
            <person name="Zhao Z."/>
            <person name="Chiniquy J."/>
            <person name="Barry K."/>
            <person name="Brewer H.M."/>
            <person name="Purvine S.O."/>
            <person name="Wright A.T."/>
            <person name="Boxma B."/>
            <person name="Van Alen T."/>
            <person name="Hackstein J.H."/>
            <person name="Baker S.E."/>
            <person name="Grigoriev I.V."/>
            <person name="O'Malley M.A."/>
        </authorList>
    </citation>
    <scope>NUCLEOTIDE SEQUENCE [LARGE SCALE GENOMIC DNA]</scope>
    <source>
        <strain evidence="8 9">S4</strain>
    </source>
</reference>
<feature type="domain" description="Cleavage stimulation factor subunit 1 dimerisation" evidence="7">
    <location>
        <begin position="15"/>
        <end position="66"/>
    </location>
</feature>
<dbReference type="SMART" id="SM00320">
    <property type="entry name" value="WD40"/>
    <property type="match status" value="7"/>
</dbReference>
<gene>
    <name evidence="8" type="ORF">BCR32DRAFT_280187</name>
</gene>
<feature type="repeat" description="WD" evidence="5">
    <location>
        <begin position="383"/>
        <end position="418"/>
    </location>
</feature>
<keyword evidence="5" id="KW-0853">WD repeat</keyword>
<reference evidence="8 9" key="2">
    <citation type="submission" date="2016-08" db="EMBL/GenBank/DDBJ databases">
        <title>Pervasive Adenine N6-methylation of Active Genes in Fungi.</title>
        <authorList>
            <consortium name="DOE Joint Genome Institute"/>
            <person name="Mondo S.J."/>
            <person name="Dannebaum R.O."/>
            <person name="Kuo R.C."/>
            <person name="Labutti K."/>
            <person name="Haridas S."/>
            <person name="Kuo A."/>
            <person name="Salamov A."/>
            <person name="Ahrendt S.R."/>
            <person name="Lipzen A."/>
            <person name="Sullivan W."/>
            <person name="Andreopoulos W.B."/>
            <person name="Clum A."/>
            <person name="Lindquist E."/>
            <person name="Daum C."/>
            <person name="Ramamoorthy G.K."/>
            <person name="Gryganskyi A."/>
            <person name="Culley D."/>
            <person name="Magnuson J.K."/>
            <person name="James T.Y."/>
            <person name="O'Malley M.A."/>
            <person name="Stajich J.E."/>
            <person name="Spatafora J.W."/>
            <person name="Visel A."/>
            <person name="Grigoriev I.V."/>
        </authorList>
    </citation>
    <scope>NUCLEOTIDE SEQUENCE [LARGE SCALE GENOMIC DNA]</scope>
    <source>
        <strain evidence="8 9">S4</strain>
    </source>
</reference>
<dbReference type="Gene3D" id="1.20.960.50">
    <property type="entry name" value="Cleavage stimulation factor subunit 1, dimerisation domain"/>
    <property type="match status" value="1"/>
</dbReference>
<dbReference type="PROSITE" id="PS50082">
    <property type="entry name" value="WD_REPEATS_2"/>
    <property type="match status" value="5"/>
</dbReference>
<dbReference type="GO" id="GO:0031124">
    <property type="term" value="P:mRNA 3'-end processing"/>
    <property type="evidence" value="ECO:0007669"/>
    <property type="project" value="InterPro"/>
</dbReference>
<dbReference type="SUPFAM" id="SSF50978">
    <property type="entry name" value="WD40 repeat-like"/>
    <property type="match status" value="1"/>
</dbReference>
<dbReference type="Pfam" id="PF12894">
    <property type="entry name" value="ANAPC4_WD40"/>
    <property type="match status" value="1"/>
</dbReference>
<comment type="subcellular location">
    <subcellularLocation>
        <location evidence="1">Nucleus</location>
    </subcellularLocation>
</comment>
<feature type="repeat" description="WD" evidence="5">
    <location>
        <begin position="303"/>
        <end position="337"/>
    </location>
</feature>
<keyword evidence="9" id="KW-1185">Reference proteome</keyword>
<dbReference type="CDD" id="cd00200">
    <property type="entry name" value="WD40"/>
    <property type="match status" value="1"/>
</dbReference>
<dbReference type="InterPro" id="IPR036322">
    <property type="entry name" value="WD40_repeat_dom_sf"/>
</dbReference>
<dbReference type="InterPro" id="IPR032028">
    <property type="entry name" value="CSTF1_dimer"/>
</dbReference>
<feature type="repeat" description="WD" evidence="5">
    <location>
        <begin position="113"/>
        <end position="154"/>
    </location>
</feature>
<evidence type="ECO:0000259" key="6">
    <source>
        <dbReference type="Pfam" id="PF12894"/>
    </source>
</evidence>
<dbReference type="PROSITE" id="PS50294">
    <property type="entry name" value="WD_REPEATS_REGION"/>
    <property type="match status" value="2"/>
</dbReference>
<name>A0A1Y1X522_9FUNG</name>
<feature type="domain" description="Anaphase-promoting complex subunit 4-like WD40" evidence="6">
    <location>
        <begin position="263"/>
        <end position="339"/>
    </location>
</feature>
<dbReference type="Proteomes" id="UP000193944">
    <property type="component" value="Unassembled WGS sequence"/>
</dbReference>
<proteinExistence type="predicted"/>
<keyword evidence="3" id="KW-0539">Nucleus</keyword>
<feature type="repeat" description="WD" evidence="5">
    <location>
        <begin position="163"/>
        <end position="204"/>
    </location>
</feature>
<evidence type="ECO:0000313" key="9">
    <source>
        <dbReference type="Proteomes" id="UP000193944"/>
    </source>
</evidence>
<dbReference type="InterPro" id="IPR038184">
    <property type="entry name" value="CSTF1_dimer_sf"/>
</dbReference>
<evidence type="ECO:0000256" key="4">
    <source>
        <dbReference type="ARBA" id="ARBA00029851"/>
    </source>
</evidence>
<dbReference type="PANTHER" id="PTHR44133">
    <property type="entry name" value="CLEAVAGE STIMULATION FACTOR SUBUNIT 1"/>
    <property type="match status" value="1"/>
</dbReference>
<dbReference type="AlphaFoldDB" id="A0A1Y1X522"/>
<dbReference type="EMBL" id="MCFG01000133">
    <property type="protein sequence ID" value="ORX80883.1"/>
    <property type="molecule type" value="Genomic_DNA"/>
</dbReference>
<accession>A0A1Y1X522</accession>
<dbReference type="PANTHER" id="PTHR44133:SF2">
    <property type="entry name" value="CLEAVAGE STIMULATION FACTOR SUBUNIT 1"/>
    <property type="match status" value="1"/>
</dbReference>
<evidence type="ECO:0000313" key="8">
    <source>
        <dbReference type="EMBL" id="ORX80883.1"/>
    </source>
</evidence>
<dbReference type="InterPro" id="IPR001680">
    <property type="entry name" value="WD40_rpt"/>
</dbReference>
<dbReference type="Pfam" id="PF00400">
    <property type="entry name" value="WD40"/>
    <property type="match status" value="4"/>
</dbReference>
<feature type="repeat" description="WD" evidence="5">
    <location>
        <begin position="252"/>
        <end position="293"/>
    </location>
</feature>
<dbReference type="InterPro" id="IPR044633">
    <property type="entry name" value="CstF1-like"/>
</dbReference>
<evidence type="ECO:0000256" key="2">
    <source>
        <dbReference type="ARBA" id="ARBA00022664"/>
    </source>
</evidence>
<dbReference type="InterPro" id="IPR015943">
    <property type="entry name" value="WD40/YVTN_repeat-like_dom_sf"/>
</dbReference>
<evidence type="ECO:0000256" key="5">
    <source>
        <dbReference type="PROSITE-ProRule" id="PRU00221"/>
    </source>
</evidence>
<evidence type="ECO:0000256" key="3">
    <source>
        <dbReference type="ARBA" id="ARBA00023242"/>
    </source>
</evidence>
<dbReference type="InterPro" id="IPR024977">
    <property type="entry name" value="Apc4-like_WD40_dom"/>
</dbReference>
<evidence type="ECO:0000259" key="7">
    <source>
        <dbReference type="Pfam" id="PF16699"/>
    </source>
</evidence>
<protein>
    <recommendedName>
        <fullName evidence="4">Cleavage stimulation factor 50 kDa subunit</fullName>
    </recommendedName>
</protein>
<sequence>MMEDTEEQETPNTLEKEEVLQLIISQLQYYDMENAAQVIAESTNITPAYSASSRLAELLYLGTKAETVNEDIHPSAADEDDAEEDEDRCLNFEQDATTKITSRVAPNYSTLYTTSHKASCRVAVYSQDGKYIATGSADTSLKVLDVAKMKMRTDEERPVIRTLYDHVSTVTDISWHPGGLALASASEDKSIKIYDLQKPSVKRSFRYLQDAYPVRSICFHPSGDFILAGSDHPAVRIYDVKSFQCYIPPNPNDYHRSRINQVNYAPKGDIFATCSDDGSIKFYNGVTGQCINTIEQAHGGASVSSVKFSRNSKYLLSNGKDSIGRLWDLASGKVVQKYEGALQMKTSCNITFTYNEDFVLSSDETNNTIVCWDSRTGSLLQRWTGPTGVVHCVAASPTGPDFVTCSDDNKARYWNIEI</sequence>
<comment type="caution">
    <text evidence="8">The sequence shown here is derived from an EMBL/GenBank/DDBJ whole genome shotgun (WGS) entry which is preliminary data.</text>
</comment>